<dbReference type="SUPFAM" id="SSF56935">
    <property type="entry name" value="Porins"/>
    <property type="match status" value="1"/>
</dbReference>
<organism evidence="1">
    <name type="scientific">human gut metagenome</name>
    <dbReference type="NCBI Taxonomy" id="408170"/>
    <lineage>
        <taxon>unclassified sequences</taxon>
        <taxon>metagenomes</taxon>
        <taxon>organismal metagenomes</taxon>
    </lineage>
</organism>
<gene>
    <name evidence="1" type="ORF">LEA_10210</name>
</gene>
<evidence type="ECO:0000313" key="1">
    <source>
        <dbReference type="EMBL" id="EKC65649.1"/>
    </source>
</evidence>
<feature type="non-terminal residue" evidence="1">
    <location>
        <position position="177"/>
    </location>
</feature>
<accession>K1TE42</accession>
<protein>
    <recommendedName>
        <fullName evidence="2">SusC/RagA family TonB-linked outer membrane protein</fullName>
    </recommendedName>
</protein>
<name>K1TE42_9ZZZZ</name>
<dbReference type="SUPFAM" id="SSF49464">
    <property type="entry name" value="Carboxypeptidase regulatory domain-like"/>
    <property type="match status" value="1"/>
</dbReference>
<dbReference type="AlphaFoldDB" id="K1TE42"/>
<dbReference type="InterPro" id="IPR037066">
    <property type="entry name" value="Plug_dom_sf"/>
</dbReference>
<sequence>LLPLGRLFESAWYNPILKAVPMSMGILMSGNAGYAIAGNMSDNVVIVQQQTISVTGTVIDASGEPLVGVNIVEAGTVNGVISDFEGKFTLNVKPNATLKISYIGYIVQNILVKGQKNLTITLQEDTETLDEVVVVGYGTVRKADLAGSVSVLDSRNFKDQPITQVSDALQGRVAGVN</sequence>
<dbReference type="Gene3D" id="2.60.40.1120">
    <property type="entry name" value="Carboxypeptidase-like, regulatory domain"/>
    <property type="match status" value="1"/>
</dbReference>
<comment type="caution">
    <text evidence="1">The sequence shown here is derived from an EMBL/GenBank/DDBJ whole genome shotgun (WGS) entry which is preliminary data.</text>
</comment>
<dbReference type="Gene3D" id="2.170.130.10">
    <property type="entry name" value="TonB-dependent receptor, plug domain"/>
    <property type="match status" value="1"/>
</dbReference>
<evidence type="ECO:0008006" key="2">
    <source>
        <dbReference type="Google" id="ProtNLM"/>
    </source>
</evidence>
<dbReference type="FunFam" id="2.60.40.1120:FF:000003">
    <property type="entry name" value="Outer membrane protein Omp121"/>
    <property type="match status" value="1"/>
</dbReference>
<feature type="non-terminal residue" evidence="1">
    <location>
        <position position="1"/>
    </location>
</feature>
<dbReference type="Pfam" id="PF13715">
    <property type="entry name" value="CarbopepD_reg_2"/>
    <property type="match status" value="1"/>
</dbReference>
<reference evidence="1" key="1">
    <citation type="journal article" date="2013" name="Environ. Microbiol.">
        <title>Microbiota from the distal guts of lean and obese adolescents exhibit partial functional redundancy besides clear differences in community structure.</title>
        <authorList>
            <person name="Ferrer M."/>
            <person name="Ruiz A."/>
            <person name="Lanza F."/>
            <person name="Haange S.B."/>
            <person name="Oberbach A."/>
            <person name="Till H."/>
            <person name="Bargiela R."/>
            <person name="Campoy C."/>
            <person name="Segura M.T."/>
            <person name="Richter M."/>
            <person name="von Bergen M."/>
            <person name="Seifert J."/>
            <person name="Suarez A."/>
        </authorList>
    </citation>
    <scope>NUCLEOTIDE SEQUENCE</scope>
</reference>
<dbReference type="InterPro" id="IPR008969">
    <property type="entry name" value="CarboxyPept-like_regulatory"/>
</dbReference>
<dbReference type="EMBL" id="AJWY01006869">
    <property type="protein sequence ID" value="EKC65649.1"/>
    <property type="molecule type" value="Genomic_DNA"/>
</dbReference>
<proteinExistence type="predicted"/>